<dbReference type="EMBL" id="JAWDJW010008331">
    <property type="protein sequence ID" value="KAK3060734.1"/>
    <property type="molecule type" value="Genomic_DNA"/>
</dbReference>
<keyword evidence="2" id="KW-1185">Reference proteome</keyword>
<evidence type="ECO:0000313" key="1">
    <source>
        <dbReference type="EMBL" id="KAK3060734.1"/>
    </source>
</evidence>
<accession>A0ACC3D273</accession>
<evidence type="ECO:0000313" key="2">
    <source>
        <dbReference type="Proteomes" id="UP001186974"/>
    </source>
</evidence>
<proteinExistence type="predicted"/>
<name>A0ACC3D273_9PEZI</name>
<comment type="caution">
    <text evidence="1">The sequence shown here is derived from an EMBL/GenBank/DDBJ whole genome shotgun (WGS) entry which is preliminary data.</text>
</comment>
<feature type="non-terminal residue" evidence="1">
    <location>
        <position position="739"/>
    </location>
</feature>
<organism evidence="1 2">
    <name type="scientific">Coniosporium uncinatum</name>
    <dbReference type="NCBI Taxonomy" id="93489"/>
    <lineage>
        <taxon>Eukaryota</taxon>
        <taxon>Fungi</taxon>
        <taxon>Dikarya</taxon>
        <taxon>Ascomycota</taxon>
        <taxon>Pezizomycotina</taxon>
        <taxon>Dothideomycetes</taxon>
        <taxon>Dothideomycetes incertae sedis</taxon>
        <taxon>Coniosporium</taxon>
    </lineage>
</organism>
<reference evidence="1" key="1">
    <citation type="submission" date="2024-09" db="EMBL/GenBank/DDBJ databases">
        <title>Black Yeasts Isolated from many extreme environments.</title>
        <authorList>
            <person name="Coleine C."/>
            <person name="Stajich J.E."/>
            <person name="Selbmann L."/>
        </authorList>
    </citation>
    <scope>NUCLEOTIDE SEQUENCE</scope>
    <source>
        <strain evidence="1">CCFEE 5737</strain>
    </source>
</reference>
<protein>
    <submittedName>
        <fullName evidence="1">Uncharacterized protein</fullName>
    </submittedName>
</protein>
<dbReference type="Proteomes" id="UP001186974">
    <property type="component" value="Unassembled WGS sequence"/>
</dbReference>
<gene>
    <name evidence="1" type="ORF">LTS18_007807</name>
</gene>
<sequence>MSENKKTFAQYLQYLRQLLYEQAITKISSKRPEIDADWAKKLDASISDKRESVRAFFRERFNDNSSQKELTALQTLLIGSFEVLCSVDQAFSADTESIFTELCTLCPAGLISSMSPAMRTLEPPIYSNQTGKRETASHAYGLLAAHGVPSNTVSIDDINRYLESYMTRIVSWQQAVGAEVNKVHGAILTTAFTLSRLAYVQGQKDPQQALEPQTKKILVVFLESLVDLVKNAPSTTLQDATYEAFGQLSAYYLFNAEMLTGTLSVADLIGKMFDTAKKGNEEAIKALGRIAMTISEGEQSLSLIIDKLFNLHEVRQLETHFTVGEALSCLAMGWSATFMDSEHDFDGPYPAQRGIKRQKTLATIVDRVLKDCKASKPSLRKAATIWLLCLVQFCGHHADVQQRLRQCQAAFTHCLSDRDELVQEAASRGLGLVYEKGDRNLKDDLVRDLVGSFTDNKAQLSGNVTEDTQLFEAGALPTGQGESVTTYKDILSLASEVGDSSLVYRFMSLASNNAIWSSRAAFGRFGLSSVFSDSSVDGYLAENPKLYPKLFRYRFDPNPNVRRSMNDIWSALVKDSSATVERHFDAIIEDLLNSILGKEWRVREACCAAIANLVQSQKFEKVEKYLGQIWTQCFKVLDDIKGSVRTAAASLARVLTGVLTRSLEAGNSSARNADAMLKHVLPFLLSTSGLESSAEEVQAFSLNTLLEIIKKSSGKILRPFIPELVERLIGLFSSLENQA</sequence>